<gene>
    <name evidence="1" type="ORF">DXG03_003222</name>
</gene>
<dbReference type="OrthoDB" id="3047794at2759"/>
<accession>A0A9P7KE03</accession>
<keyword evidence="2" id="KW-1185">Reference proteome</keyword>
<organism evidence="1 2">
    <name type="scientific">Asterophora parasitica</name>
    <dbReference type="NCBI Taxonomy" id="117018"/>
    <lineage>
        <taxon>Eukaryota</taxon>
        <taxon>Fungi</taxon>
        <taxon>Dikarya</taxon>
        <taxon>Basidiomycota</taxon>
        <taxon>Agaricomycotina</taxon>
        <taxon>Agaricomycetes</taxon>
        <taxon>Agaricomycetidae</taxon>
        <taxon>Agaricales</taxon>
        <taxon>Tricholomatineae</taxon>
        <taxon>Lyophyllaceae</taxon>
        <taxon>Asterophora</taxon>
    </lineage>
</organism>
<reference evidence="1" key="2">
    <citation type="submission" date="2021-10" db="EMBL/GenBank/DDBJ databases">
        <title>Phylogenomics reveals ancestral predisposition of the termite-cultivated fungus Termitomyces towards a domesticated lifestyle.</title>
        <authorList>
            <person name="Auxier B."/>
            <person name="Grum-Grzhimaylo A."/>
            <person name="Cardenas M.E."/>
            <person name="Lodge J.D."/>
            <person name="Laessoe T."/>
            <person name="Pedersen O."/>
            <person name="Smith M.E."/>
            <person name="Kuyper T.W."/>
            <person name="Franco-Molano E.A."/>
            <person name="Baroni T.J."/>
            <person name="Aanen D.K."/>
        </authorList>
    </citation>
    <scope>NUCLEOTIDE SEQUENCE</scope>
    <source>
        <strain evidence="1">AP01</strain>
        <tissue evidence="1">Mycelium</tissue>
    </source>
</reference>
<name>A0A9P7KE03_9AGAR</name>
<sequence length="90" mass="10451">MAWDSQWERDYIRGDILNYVYPPPDLLTALVDAYFVHVNVHLPLLHRPTFEKSLAENLHYASPSFGAFLVCFDRFSSSFLGRTLSIQDEE</sequence>
<protein>
    <submittedName>
        <fullName evidence="1">Uncharacterized protein</fullName>
    </submittedName>
</protein>
<comment type="caution">
    <text evidence="1">The sequence shown here is derived from an EMBL/GenBank/DDBJ whole genome shotgun (WGS) entry which is preliminary data.</text>
</comment>
<dbReference type="CDD" id="cd12148">
    <property type="entry name" value="fungal_TF_MHR"/>
    <property type="match status" value="1"/>
</dbReference>
<dbReference type="AlphaFoldDB" id="A0A9P7KE03"/>
<reference evidence="1" key="1">
    <citation type="submission" date="2020-07" db="EMBL/GenBank/DDBJ databases">
        <authorList>
            <person name="Nieuwenhuis M."/>
            <person name="Van De Peppel L.J.J."/>
        </authorList>
    </citation>
    <scope>NUCLEOTIDE SEQUENCE</scope>
    <source>
        <strain evidence="1">AP01</strain>
        <tissue evidence="1">Mycelium</tissue>
    </source>
</reference>
<dbReference type="Proteomes" id="UP000775547">
    <property type="component" value="Unassembled WGS sequence"/>
</dbReference>
<evidence type="ECO:0000313" key="1">
    <source>
        <dbReference type="EMBL" id="KAG5648611.1"/>
    </source>
</evidence>
<dbReference type="EMBL" id="JABCKV010000002">
    <property type="protein sequence ID" value="KAG5648611.1"/>
    <property type="molecule type" value="Genomic_DNA"/>
</dbReference>
<proteinExistence type="predicted"/>
<evidence type="ECO:0000313" key="2">
    <source>
        <dbReference type="Proteomes" id="UP000775547"/>
    </source>
</evidence>